<evidence type="ECO:0008006" key="4">
    <source>
        <dbReference type="Google" id="ProtNLM"/>
    </source>
</evidence>
<protein>
    <recommendedName>
        <fullName evidence="4">CsbD-like domain-containing protein</fullName>
    </recommendedName>
</protein>
<feature type="region of interest" description="Disordered" evidence="1">
    <location>
        <begin position="28"/>
        <end position="101"/>
    </location>
</feature>
<comment type="caution">
    <text evidence="2">The sequence shown here is derived from an EMBL/GenBank/DDBJ whole genome shotgun (WGS) entry which is preliminary data.</text>
</comment>
<organism evidence="2 3">
    <name type="scientific">Taphrina deformans (strain PYCC 5710 / ATCC 11124 / CBS 356.35 / IMI 108563 / JCM 9778 / NBRC 8474)</name>
    <name type="common">Peach leaf curl fungus</name>
    <name type="synonym">Lalaria deformans</name>
    <dbReference type="NCBI Taxonomy" id="1097556"/>
    <lineage>
        <taxon>Eukaryota</taxon>
        <taxon>Fungi</taxon>
        <taxon>Dikarya</taxon>
        <taxon>Ascomycota</taxon>
        <taxon>Taphrinomycotina</taxon>
        <taxon>Taphrinomycetes</taxon>
        <taxon>Taphrinales</taxon>
        <taxon>Taphrinaceae</taxon>
        <taxon>Taphrina</taxon>
    </lineage>
</organism>
<evidence type="ECO:0000313" key="3">
    <source>
        <dbReference type="Proteomes" id="UP000013776"/>
    </source>
</evidence>
<gene>
    <name evidence="2" type="ORF">TAPDE_000715</name>
</gene>
<keyword evidence="3" id="KW-1185">Reference proteome</keyword>
<feature type="compositionally biased region" description="Polar residues" evidence="1">
    <location>
        <begin position="28"/>
        <end position="44"/>
    </location>
</feature>
<reference evidence="2 3" key="1">
    <citation type="journal article" date="2013" name="MBio">
        <title>Genome sequencing of the plant pathogen Taphrina deformans, the causal agent of peach leaf curl.</title>
        <authorList>
            <person name="Cisse O.H."/>
            <person name="Almeida J.M.G.C.F."/>
            <person name="Fonseca A."/>
            <person name="Kumar A.A."/>
            <person name="Salojaervi J."/>
            <person name="Overmyer K."/>
            <person name="Hauser P.M."/>
            <person name="Pagni M."/>
        </authorList>
    </citation>
    <scope>NUCLEOTIDE SEQUENCE [LARGE SCALE GENOMIC DNA]</scope>
    <source>
        <strain evidence="3">PYCC 5710 / ATCC 11124 / CBS 356.35 / IMI 108563 / JCM 9778 / NBRC 8474</strain>
    </source>
</reference>
<proteinExistence type="predicted"/>
<sequence length="101" mass="10633">MSDNTQTPGIIASHLGYAKGAAEETIGNLTGSKEWQQSGQTDQQTAKDDMHKAANISSDPSQRTATQSLNREGGLESKIGSLVGCPGMEDVGEQKQAQAQK</sequence>
<dbReference type="eggNOG" id="ENOG502SD1T">
    <property type="taxonomic scope" value="Eukaryota"/>
</dbReference>
<evidence type="ECO:0000313" key="2">
    <source>
        <dbReference type="EMBL" id="CCG81034.1"/>
    </source>
</evidence>
<dbReference type="AlphaFoldDB" id="R4X9X6"/>
<dbReference type="Proteomes" id="UP000013776">
    <property type="component" value="Unassembled WGS sequence"/>
</dbReference>
<feature type="compositionally biased region" description="Polar residues" evidence="1">
    <location>
        <begin position="55"/>
        <end position="70"/>
    </location>
</feature>
<accession>R4X9X6</accession>
<dbReference type="OrthoDB" id="9999611at2759"/>
<evidence type="ECO:0000256" key="1">
    <source>
        <dbReference type="SAM" id="MobiDB-lite"/>
    </source>
</evidence>
<name>R4X9X6_TAPDE</name>
<dbReference type="EMBL" id="CAHR02000023">
    <property type="protein sequence ID" value="CCG81034.1"/>
    <property type="molecule type" value="Genomic_DNA"/>
</dbReference>
<dbReference type="VEuPathDB" id="FungiDB:TAPDE_000715"/>